<dbReference type="STRING" id="474960.SAMN05216180_2569"/>
<evidence type="ECO:0000256" key="3">
    <source>
        <dbReference type="ARBA" id="ARBA00023125"/>
    </source>
</evidence>
<reference evidence="9 10" key="1">
    <citation type="submission" date="2016-10" db="EMBL/GenBank/DDBJ databases">
        <authorList>
            <person name="de Groot N.N."/>
        </authorList>
    </citation>
    <scope>NUCLEOTIDE SEQUENCE [LARGE SCALE GENOMIC DNA]</scope>
    <source>
        <strain evidence="9 10">CGMCC 1.5070</strain>
    </source>
</reference>
<name>A0A1H8DFS3_9FIRM</name>
<dbReference type="InterPro" id="IPR001789">
    <property type="entry name" value="Sig_transdc_resp-reg_receiver"/>
</dbReference>
<dbReference type="InterPro" id="IPR009057">
    <property type="entry name" value="Homeodomain-like_sf"/>
</dbReference>
<evidence type="ECO:0000259" key="8">
    <source>
        <dbReference type="PROSITE" id="PS50110"/>
    </source>
</evidence>
<dbReference type="OrthoDB" id="9794370at2"/>
<evidence type="ECO:0000313" key="9">
    <source>
        <dbReference type="EMBL" id="SEN05654.1"/>
    </source>
</evidence>
<dbReference type="InterPro" id="IPR018060">
    <property type="entry name" value="HTH_AraC"/>
</dbReference>
<comment type="function">
    <text evidence="5">May play the central regulatory role in sporulation. It may be an element of the effector pathway responsible for the activation of sporulation genes in response to nutritional stress. Spo0A may act in concert with spo0H (a sigma factor) to control the expression of some genes that are critical to the sporulation process.</text>
</comment>
<feature type="modified residue" description="4-aspartylphosphate" evidence="6">
    <location>
        <position position="55"/>
    </location>
</feature>
<dbReference type="Pfam" id="PF12833">
    <property type="entry name" value="HTH_18"/>
    <property type="match status" value="1"/>
</dbReference>
<evidence type="ECO:0000256" key="2">
    <source>
        <dbReference type="ARBA" id="ARBA00023015"/>
    </source>
</evidence>
<dbReference type="PROSITE" id="PS50110">
    <property type="entry name" value="RESPONSE_REGULATORY"/>
    <property type="match status" value="1"/>
</dbReference>
<dbReference type="Pfam" id="PF00072">
    <property type="entry name" value="Response_reg"/>
    <property type="match status" value="1"/>
</dbReference>
<keyword evidence="6" id="KW-0597">Phosphoprotein</keyword>
<evidence type="ECO:0000256" key="1">
    <source>
        <dbReference type="ARBA" id="ARBA00018672"/>
    </source>
</evidence>
<sequence>MYRILLVDDEPLVRLKIKSLLNWENYGYEISAEAGDGKDALDLLECSRFDIILTDINMPKLSGIEFIKAVKSKNPNIPILVLSAYNDYIFVREAFKLGAVDYILKNEMTGDGILQLLKRCIDEQRGKQITDDQKSISAKVKKAKILEKILCGEKIEPLEHQMQELDINLSPKNLVVVRIIIDNYKLMQSKYDDVILTNLKTSVFNMLEQKMREFKLGEVIGLSNRLFVYLMSFEKDNSISAIQQKIHTVLTSISYSFKEFFNLSITCGVSDMMDGFESITKLYEQAISASELRMVYGTGKIITQRDVRAVAPKKIHFNEDLLHELIHFLDCGNSEQVDDILNKFCNSVKALCIVDINDAYSFYSEVLYIAVGSLSARGIKINEIFHEHINFYEKITRLETIDDMNNWFCNTMRYIHEEIKNRNANKNYKLQMAVAYIKQHYTENINLKVVSDYCDVSETYLSRIFTANNNESFIGFVTKLRIQKAKELMCNSNLPISEIAEQVGYESQEHFSRIFKKHTGKSPSNYRSTSIIA</sequence>
<dbReference type="PANTHER" id="PTHR43280">
    <property type="entry name" value="ARAC-FAMILY TRANSCRIPTIONAL REGULATOR"/>
    <property type="match status" value="1"/>
</dbReference>
<evidence type="ECO:0000259" key="7">
    <source>
        <dbReference type="PROSITE" id="PS01124"/>
    </source>
</evidence>
<dbReference type="SMART" id="SM00448">
    <property type="entry name" value="REC"/>
    <property type="match status" value="1"/>
</dbReference>
<dbReference type="GO" id="GO:0003700">
    <property type="term" value="F:DNA-binding transcription factor activity"/>
    <property type="evidence" value="ECO:0007669"/>
    <property type="project" value="InterPro"/>
</dbReference>
<accession>A0A1H8DFS3</accession>
<evidence type="ECO:0000256" key="6">
    <source>
        <dbReference type="PROSITE-ProRule" id="PRU00169"/>
    </source>
</evidence>
<dbReference type="PROSITE" id="PS01124">
    <property type="entry name" value="HTH_ARAC_FAMILY_2"/>
    <property type="match status" value="1"/>
</dbReference>
<dbReference type="CDD" id="cd17536">
    <property type="entry name" value="REC_YesN-like"/>
    <property type="match status" value="1"/>
</dbReference>
<dbReference type="PRINTS" id="PR00032">
    <property type="entry name" value="HTHARAC"/>
</dbReference>
<dbReference type="SUPFAM" id="SSF52172">
    <property type="entry name" value="CheY-like"/>
    <property type="match status" value="1"/>
</dbReference>
<proteinExistence type="predicted"/>
<dbReference type="Gene3D" id="3.40.50.2300">
    <property type="match status" value="1"/>
</dbReference>
<dbReference type="Gene3D" id="1.10.10.60">
    <property type="entry name" value="Homeodomain-like"/>
    <property type="match status" value="2"/>
</dbReference>
<feature type="domain" description="HTH araC/xylS-type" evidence="7">
    <location>
        <begin position="431"/>
        <end position="529"/>
    </location>
</feature>
<dbReference type="AlphaFoldDB" id="A0A1H8DFS3"/>
<keyword evidence="4" id="KW-0804">Transcription</keyword>
<evidence type="ECO:0000256" key="5">
    <source>
        <dbReference type="ARBA" id="ARBA00024867"/>
    </source>
</evidence>
<gene>
    <name evidence="9" type="ORF">SAMN05216180_2569</name>
</gene>
<dbReference type="PROSITE" id="PS00041">
    <property type="entry name" value="HTH_ARAC_FAMILY_1"/>
    <property type="match status" value="1"/>
</dbReference>
<keyword evidence="3 9" id="KW-0238">DNA-binding</keyword>
<protein>
    <recommendedName>
        <fullName evidence="1">Stage 0 sporulation protein A homolog</fullName>
    </recommendedName>
</protein>
<dbReference type="SUPFAM" id="SSF46689">
    <property type="entry name" value="Homeodomain-like"/>
    <property type="match status" value="2"/>
</dbReference>
<dbReference type="GO" id="GO:0000160">
    <property type="term" value="P:phosphorelay signal transduction system"/>
    <property type="evidence" value="ECO:0007669"/>
    <property type="project" value="InterPro"/>
</dbReference>
<dbReference type="SMART" id="SM00342">
    <property type="entry name" value="HTH_ARAC"/>
    <property type="match status" value="1"/>
</dbReference>
<keyword evidence="2" id="KW-0805">Transcription regulation</keyword>
<evidence type="ECO:0000256" key="4">
    <source>
        <dbReference type="ARBA" id="ARBA00023163"/>
    </source>
</evidence>
<dbReference type="InterPro" id="IPR011006">
    <property type="entry name" value="CheY-like_superfamily"/>
</dbReference>
<evidence type="ECO:0000313" key="10">
    <source>
        <dbReference type="Proteomes" id="UP000199158"/>
    </source>
</evidence>
<organism evidence="9 10">
    <name type="scientific">Hydrogenoanaerobacterium saccharovorans</name>
    <dbReference type="NCBI Taxonomy" id="474960"/>
    <lineage>
        <taxon>Bacteria</taxon>
        <taxon>Bacillati</taxon>
        <taxon>Bacillota</taxon>
        <taxon>Clostridia</taxon>
        <taxon>Eubacteriales</taxon>
        <taxon>Oscillospiraceae</taxon>
        <taxon>Hydrogenoanaerobacterium</taxon>
    </lineage>
</organism>
<dbReference type="InterPro" id="IPR018062">
    <property type="entry name" value="HTH_AraC-typ_CS"/>
</dbReference>
<dbReference type="Proteomes" id="UP000199158">
    <property type="component" value="Unassembled WGS sequence"/>
</dbReference>
<dbReference type="EMBL" id="FOCG01000003">
    <property type="protein sequence ID" value="SEN05654.1"/>
    <property type="molecule type" value="Genomic_DNA"/>
</dbReference>
<dbReference type="InterPro" id="IPR020449">
    <property type="entry name" value="Tscrpt_reg_AraC-type_HTH"/>
</dbReference>
<dbReference type="PANTHER" id="PTHR43280:SF28">
    <property type="entry name" value="HTH-TYPE TRANSCRIPTIONAL ACTIVATOR RHAS"/>
    <property type="match status" value="1"/>
</dbReference>
<feature type="domain" description="Response regulatory" evidence="8">
    <location>
        <begin position="3"/>
        <end position="120"/>
    </location>
</feature>
<dbReference type="RefSeq" id="WP_092755810.1">
    <property type="nucleotide sequence ID" value="NZ_FOCG01000003.1"/>
</dbReference>
<keyword evidence="10" id="KW-1185">Reference proteome</keyword>
<dbReference type="GO" id="GO:0043565">
    <property type="term" value="F:sequence-specific DNA binding"/>
    <property type="evidence" value="ECO:0007669"/>
    <property type="project" value="InterPro"/>
</dbReference>